<feature type="transmembrane region" description="Helical" evidence="1">
    <location>
        <begin position="46"/>
        <end position="71"/>
    </location>
</feature>
<keyword evidence="1" id="KW-0472">Membrane</keyword>
<feature type="transmembrane region" description="Helical" evidence="1">
    <location>
        <begin position="210"/>
        <end position="233"/>
    </location>
</feature>
<proteinExistence type="predicted"/>
<reference evidence="2 3" key="1">
    <citation type="journal article" date="2013" name="Curr. Biol.">
        <title>The Genome of the Foraminiferan Reticulomyxa filosa.</title>
        <authorList>
            <person name="Glockner G."/>
            <person name="Hulsmann N."/>
            <person name="Schleicher M."/>
            <person name="Noegel A.A."/>
            <person name="Eichinger L."/>
            <person name="Gallinger C."/>
            <person name="Pawlowski J."/>
            <person name="Sierra R."/>
            <person name="Euteneuer U."/>
            <person name="Pillet L."/>
            <person name="Moustafa A."/>
            <person name="Platzer M."/>
            <person name="Groth M."/>
            <person name="Szafranski K."/>
            <person name="Schliwa M."/>
        </authorList>
    </citation>
    <scope>NUCLEOTIDE SEQUENCE [LARGE SCALE GENOMIC DNA]</scope>
</reference>
<dbReference type="Proteomes" id="UP000023152">
    <property type="component" value="Unassembled WGS sequence"/>
</dbReference>
<protein>
    <submittedName>
        <fullName evidence="2">Uncharacterized protein</fullName>
    </submittedName>
</protein>
<feature type="transmembrane region" description="Helical" evidence="1">
    <location>
        <begin position="118"/>
        <end position="139"/>
    </location>
</feature>
<accession>X6N9V1</accession>
<dbReference type="EMBL" id="ASPP01010461">
    <property type="protein sequence ID" value="ETO22806.1"/>
    <property type="molecule type" value="Genomic_DNA"/>
</dbReference>
<sequence length="303" mass="35246">MKRIDGLGLAILIESNLLLIFLLSKDTRVRYEKEKMRRLQGSGDEHYFPTTTWYLLVTTFLSALTMINTSIGSKNELILSIVFAGSEMIFWISDWENTVRQTMVFLQVRNNMVKKNPFGRIVIVICGCLQILLFIFSLLTQISCSNNASQKCNLGKLLHNRVPAITWQWHIVFVHVVDFVGSIILDIQYFWIVVPYCLYNDTNVRPVFQLVYAICRYVSFIIIIAISCHIAIVESNDNSHLYDVVIPILMQLICLGRFVTYTHNRIEPSGCVRQYWGQFTEMFYQHARNKYQERHDGGFCPEF</sequence>
<comment type="caution">
    <text evidence="2">The sequence shown here is derived from an EMBL/GenBank/DDBJ whole genome shotgun (WGS) entry which is preliminary data.</text>
</comment>
<gene>
    <name evidence="2" type="ORF">RFI_14388</name>
</gene>
<evidence type="ECO:0000313" key="3">
    <source>
        <dbReference type="Proteomes" id="UP000023152"/>
    </source>
</evidence>
<evidence type="ECO:0000256" key="1">
    <source>
        <dbReference type="SAM" id="Phobius"/>
    </source>
</evidence>
<keyword evidence="1" id="KW-1133">Transmembrane helix</keyword>
<feature type="transmembrane region" description="Helical" evidence="1">
    <location>
        <begin position="167"/>
        <end position="198"/>
    </location>
</feature>
<feature type="transmembrane region" description="Helical" evidence="1">
    <location>
        <begin position="6"/>
        <end position="25"/>
    </location>
</feature>
<name>X6N9V1_RETFI</name>
<organism evidence="2 3">
    <name type="scientific">Reticulomyxa filosa</name>
    <dbReference type="NCBI Taxonomy" id="46433"/>
    <lineage>
        <taxon>Eukaryota</taxon>
        <taxon>Sar</taxon>
        <taxon>Rhizaria</taxon>
        <taxon>Retaria</taxon>
        <taxon>Foraminifera</taxon>
        <taxon>Monothalamids</taxon>
        <taxon>Reticulomyxidae</taxon>
        <taxon>Reticulomyxa</taxon>
    </lineage>
</organism>
<keyword evidence="3" id="KW-1185">Reference proteome</keyword>
<keyword evidence="1" id="KW-0812">Transmembrane</keyword>
<evidence type="ECO:0000313" key="2">
    <source>
        <dbReference type="EMBL" id="ETO22806.1"/>
    </source>
</evidence>
<dbReference type="AlphaFoldDB" id="X6N9V1"/>